<dbReference type="GO" id="GO:1902000">
    <property type="term" value="P:homogentisate catabolic process"/>
    <property type="evidence" value="ECO:0007669"/>
    <property type="project" value="TreeGrafter"/>
</dbReference>
<feature type="binding site" evidence="12">
    <location>
        <position position="248"/>
    </location>
    <ligand>
        <name>Mg(2+)</name>
        <dbReference type="ChEBI" id="CHEBI:18420"/>
    </ligand>
</feature>
<feature type="binding site" evidence="12">
    <location>
        <position position="228"/>
    </location>
    <ligand>
        <name>Mg(2+)</name>
        <dbReference type="ChEBI" id="CHEBI:18420"/>
    </ligand>
</feature>
<feature type="binding site" evidence="12">
    <location>
        <position position="252"/>
    </location>
    <ligand>
        <name>Mg(2+)</name>
        <dbReference type="ChEBI" id="CHEBI:18420"/>
    </ligand>
</feature>
<dbReference type="PANTHER" id="PTHR43069:SF5">
    <property type="entry name" value="FUMARYLACETOACETASE"/>
    <property type="match status" value="1"/>
</dbReference>
<dbReference type="PANTHER" id="PTHR43069">
    <property type="entry name" value="FUMARYLACETOACETASE"/>
    <property type="match status" value="1"/>
</dbReference>
<keyword evidence="9 13" id="KW-0585">Phenylalanine catabolism</keyword>
<dbReference type="InterPro" id="IPR011234">
    <property type="entry name" value="Fumarylacetoacetase-like_C"/>
</dbReference>
<comment type="catalytic activity">
    <reaction evidence="13">
        <text>4-fumarylacetoacetate + H2O = acetoacetate + fumarate + H(+)</text>
        <dbReference type="Rhea" id="RHEA:10244"/>
        <dbReference type="ChEBI" id="CHEBI:13705"/>
        <dbReference type="ChEBI" id="CHEBI:15377"/>
        <dbReference type="ChEBI" id="CHEBI:15378"/>
        <dbReference type="ChEBI" id="CHEBI:18034"/>
        <dbReference type="ChEBI" id="CHEBI:29806"/>
        <dbReference type="EC" id="3.7.1.2"/>
    </reaction>
</comment>
<dbReference type="InterPro" id="IPR036462">
    <property type="entry name" value="Fumarylacetoacetase_N_sf"/>
</dbReference>
<evidence type="ECO:0000256" key="3">
    <source>
        <dbReference type="ARBA" id="ARBA00012094"/>
    </source>
</evidence>
<evidence type="ECO:0000256" key="8">
    <source>
        <dbReference type="ARBA" id="ARBA00022878"/>
    </source>
</evidence>
<name>A0AA38RY27_9PEZI</name>
<feature type="binding site" evidence="11">
    <location>
        <position position="343"/>
    </location>
    <ligand>
        <name>substrate</name>
    </ligand>
</feature>
<dbReference type="SUPFAM" id="SSF56529">
    <property type="entry name" value="FAH"/>
    <property type="match status" value="1"/>
</dbReference>
<evidence type="ECO:0000256" key="12">
    <source>
        <dbReference type="PIRSR" id="PIRSR605959-3"/>
    </source>
</evidence>
<evidence type="ECO:0000256" key="2">
    <source>
        <dbReference type="ARBA" id="ARBA00010211"/>
    </source>
</evidence>
<gene>
    <name evidence="16" type="ORF">NKR23_g5892</name>
</gene>
<dbReference type="Proteomes" id="UP001174694">
    <property type="component" value="Unassembled WGS sequence"/>
</dbReference>
<evidence type="ECO:0000256" key="6">
    <source>
        <dbReference type="ARBA" id="ARBA00022837"/>
    </source>
</evidence>
<dbReference type="SUPFAM" id="SSF63433">
    <property type="entry name" value="Fumarylacetoacetate hydrolase, FAH, N-terminal domain"/>
    <property type="match status" value="1"/>
</dbReference>
<sequence length="413" mass="44090">MASLACEGHFSDRNIPFGIACSKTHPERQAVTRLGDSVLFLSDLAAHGLFSKIKGLPDGVFSHDFLNAFAALGRSISRAVREVIQEIFRNGGLGAFPQGAVEELDAVTMHLPVYISDFTDFSCSVEHVKNAGRIIIDDERPPPAFFNFPIAYQGRASSVVVSGTPIQRPMGQYRDKTTSGAPVVFGQSRAVDYELEFAAVVGKPLAMRQRLKATEADDHIFGFVVLNDWSARDIQAFEMTPLGPANGKNLGTTISPWIVTLDALEPFRLPSPPRTLSVPPHLDDGGNGAYAVRMQAEVVVGHNATVTGVSQVQWLYWTIRQMAAHIASAGASLRTGDLLATGTVSGPGKGTHGCLLEATEGGTSPVRLENGSTRGYLEDGDAVRMTAVAGDGKSSVGWGECVGQLLPAQPFNQ</sequence>
<dbReference type="Pfam" id="PF09298">
    <property type="entry name" value="FAA_hydrolase_N"/>
    <property type="match status" value="1"/>
</dbReference>
<dbReference type="Gene3D" id="3.90.850.10">
    <property type="entry name" value="Fumarylacetoacetase-like, C-terminal domain"/>
    <property type="match status" value="1"/>
</dbReference>
<evidence type="ECO:0000256" key="7">
    <source>
        <dbReference type="ARBA" id="ARBA00022842"/>
    </source>
</evidence>
<dbReference type="GO" id="GO:0006559">
    <property type="term" value="P:L-phenylalanine catabolic process"/>
    <property type="evidence" value="ECO:0007669"/>
    <property type="project" value="UniProtKB-UniRule"/>
</dbReference>
<accession>A0AA38RY27</accession>
<comment type="caution">
    <text evidence="16">The sequence shown here is derived from an EMBL/GenBank/DDBJ whole genome shotgun (WGS) entry which is preliminary data.</text>
</comment>
<feature type="domain" description="Fumarylacetoacetase N-terminal" evidence="15">
    <location>
        <begin position="14"/>
        <end position="112"/>
    </location>
</feature>
<evidence type="ECO:0000256" key="11">
    <source>
        <dbReference type="PIRSR" id="PIRSR605959-2"/>
    </source>
</evidence>
<dbReference type="EMBL" id="JANBVO010000016">
    <property type="protein sequence ID" value="KAJ9144560.1"/>
    <property type="molecule type" value="Genomic_DNA"/>
</dbReference>
<feature type="binding site" evidence="12">
    <location>
        <position position="120"/>
    </location>
    <ligand>
        <name>Ca(2+)</name>
        <dbReference type="ChEBI" id="CHEBI:29108"/>
    </ligand>
</feature>
<evidence type="ECO:0000256" key="9">
    <source>
        <dbReference type="ARBA" id="ARBA00023232"/>
    </source>
</evidence>
<evidence type="ECO:0000256" key="10">
    <source>
        <dbReference type="PIRSR" id="PIRSR605959-1"/>
    </source>
</evidence>
<evidence type="ECO:0000259" key="14">
    <source>
        <dbReference type="Pfam" id="PF01557"/>
    </source>
</evidence>
<dbReference type="GO" id="GO:0006572">
    <property type="term" value="P:L-tyrosine catabolic process"/>
    <property type="evidence" value="ECO:0007669"/>
    <property type="project" value="UniProtKB-UniRule"/>
</dbReference>
<feature type="binding site" evidence="12">
    <location>
        <position position="194"/>
    </location>
    <ligand>
        <name>Ca(2+)</name>
        <dbReference type="ChEBI" id="CHEBI:29108"/>
    </ligand>
</feature>
<protein>
    <recommendedName>
        <fullName evidence="3 13">Fumarylacetoacetase</fullName>
        <ecNumber evidence="3 13">3.7.1.2</ecNumber>
    </recommendedName>
    <alternativeName>
        <fullName evidence="13">Fumarylacetoacetate hydrolase</fullName>
    </alternativeName>
</protein>
<comment type="similarity">
    <text evidence="2 13">Belongs to the FAH family.</text>
</comment>
<dbReference type="GO" id="GO:0004334">
    <property type="term" value="F:fumarylacetoacetase activity"/>
    <property type="evidence" value="ECO:0007669"/>
    <property type="project" value="UniProtKB-UniRule"/>
</dbReference>
<evidence type="ECO:0000256" key="1">
    <source>
        <dbReference type="ARBA" id="ARBA00004782"/>
    </source>
</evidence>
<dbReference type="InterPro" id="IPR036663">
    <property type="entry name" value="Fumarylacetoacetase_C_sf"/>
</dbReference>
<comment type="cofactor">
    <cofactor evidence="13">
        <name>Mg(2+)</name>
        <dbReference type="ChEBI" id="CHEBI:18420"/>
    </cofactor>
    <cofactor evidence="13">
        <name>Ca(2+)</name>
        <dbReference type="ChEBI" id="CHEBI:29108"/>
    </cofactor>
</comment>
<feature type="active site" description="Proton acceptor" evidence="10">
    <location>
        <position position="127"/>
    </location>
</feature>
<dbReference type="AlphaFoldDB" id="A0AA38RY27"/>
<feature type="binding site" evidence="12">
    <location>
        <position position="228"/>
    </location>
    <ligand>
        <name>Ca(2+)</name>
        <dbReference type="ChEBI" id="CHEBI:29108"/>
    </ligand>
</feature>
<keyword evidence="5 13" id="KW-0378">Hydrolase</keyword>
<evidence type="ECO:0000256" key="13">
    <source>
        <dbReference type="RuleBase" id="RU366008"/>
    </source>
</evidence>
<keyword evidence="8 13" id="KW-0828">Tyrosine catabolism</keyword>
<keyword evidence="4 12" id="KW-0479">Metal-binding</keyword>
<comment type="pathway">
    <text evidence="1 13">Amino-acid degradation; L-phenylalanine degradation; acetoacetate and fumarate from L-phenylalanine: step 6/6.</text>
</comment>
<feature type="domain" description="Fumarylacetoacetase-like C-terminal" evidence="14">
    <location>
        <begin position="118"/>
        <end position="387"/>
    </location>
</feature>
<dbReference type="InterPro" id="IPR015377">
    <property type="entry name" value="Fumarylacetoacetase_N"/>
</dbReference>
<dbReference type="InterPro" id="IPR005959">
    <property type="entry name" value="Fumarylacetoacetase"/>
</dbReference>
<evidence type="ECO:0000259" key="15">
    <source>
        <dbReference type="Pfam" id="PF09298"/>
    </source>
</evidence>
<dbReference type="Pfam" id="PF01557">
    <property type="entry name" value="FAA_hydrolase"/>
    <property type="match status" value="1"/>
</dbReference>
<evidence type="ECO:0000313" key="16">
    <source>
        <dbReference type="EMBL" id="KAJ9144560.1"/>
    </source>
</evidence>
<dbReference type="Gene3D" id="2.30.30.230">
    <property type="entry name" value="Fumarylacetoacetase, N-terminal domain"/>
    <property type="match status" value="1"/>
</dbReference>
<keyword evidence="7 12" id="KW-0460">Magnesium</keyword>
<reference evidence="16" key="1">
    <citation type="submission" date="2022-07" db="EMBL/GenBank/DDBJ databases">
        <title>Fungi with potential for degradation of polypropylene.</title>
        <authorList>
            <person name="Gostincar C."/>
        </authorList>
    </citation>
    <scope>NUCLEOTIDE SEQUENCE</scope>
    <source>
        <strain evidence="16">EXF-13308</strain>
    </source>
</reference>
<feature type="binding site" evidence="12">
    <location>
        <position position="196"/>
    </location>
    <ligand>
        <name>Ca(2+)</name>
        <dbReference type="ChEBI" id="CHEBI:29108"/>
    </ligand>
</feature>
<proteinExistence type="inferred from homology"/>
<dbReference type="EC" id="3.7.1.2" evidence="3 13"/>
<dbReference type="GO" id="GO:0046872">
    <property type="term" value="F:metal ion binding"/>
    <property type="evidence" value="ECO:0007669"/>
    <property type="project" value="UniProtKB-UniRule"/>
</dbReference>
<feature type="binding site" evidence="11">
    <location>
        <position position="235"/>
    </location>
    <ligand>
        <name>substrate</name>
    </ligand>
</feature>
<evidence type="ECO:0000256" key="4">
    <source>
        <dbReference type="ARBA" id="ARBA00022723"/>
    </source>
</evidence>
<evidence type="ECO:0000313" key="17">
    <source>
        <dbReference type="Proteomes" id="UP001174694"/>
    </source>
</evidence>
<organism evidence="16 17">
    <name type="scientific">Pleurostoma richardsiae</name>
    <dbReference type="NCBI Taxonomy" id="41990"/>
    <lineage>
        <taxon>Eukaryota</taxon>
        <taxon>Fungi</taxon>
        <taxon>Dikarya</taxon>
        <taxon>Ascomycota</taxon>
        <taxon>Pezizomycotina</taxon>
        <taxon>Sordariomycetes</taxon>
        <taxon>Sordariomycetidae</taxon>
        <taxon>Calosphaeriales</taxon>
        <taxon>Pleurostomataceae</taxon>
        <taxon>Pleurostoma</taxon>
    </lineage>
</organism>
<keyword evidence="6 12" id="KW-0106">Calcium</keyword>
<evidence type="ECO:0000256" key="5">
    <source>
        <dbReference type="ARBA" id="ARBA00022801"/>
    </source>
</evidence>
<keyword evidence="17" id="KW-1185">Reference proteome</keyword>